<evidence type="ECO:0000313" key="10">
    <source>
        <dbReference type="Proteomes" id="UP001161409"/>
    </source>
</evidence>
<evidence type="ECO:0000256" key="3">
    <source>
        <dbReference type="ARBA" id="ARBA00022741"/>
    </source>
</evidence>
<evidence type="ECO:0000256" key="4">
    <source>
        <dbReference type="ARBA" id="ARBA00022777"/>
    </source>
</evidence>
<feature type="binding site" evidence="5">
    <location>
        <begin position="57"/>
        <end position="59"/>
    </location>
    <ligand>
        <name>AMP</name>
        <dbReference type="ChEBI" id="CHEBI:456215"/>
    </ligand>
</feature>
<sequence length="216" mass="23358">MILILLGAPGAGKGTQAQRLQDKHGLIQLSTGDMLRAAVAEGTEVGLKAKEVMEQGGLVSDDIMTGIISDRLDQPDCANGVILDGFPRTEAQAEALDSMLKDKKLSLNAVIEMKTDDEVLVERVTGRYTCANCGAGYHDIFLKPAKDGVCDKCGGTEFTRRSDDTEETVKSRLQAYHNQTAPLLPYYKGKGVLKQVDGMADIDEVTQQIEAVLQEI</sequence>
<evidence type="ECO:0000259" key="8">
    <source>
        <dbReference type="Pfam" id="PF05191"/>
    </source>
</evidence>
<dbReference type="InterPro" id="IPR007862">
    <property type="entry name" value="Adenylate_kinase_lid-dom"/>
</dbReference>
<feature type="binding site" evidence="5">
    <location>
        <position position="36"/>
    </location>
    <ligand>
        <name>AMP</name>
        <dbReference type="ChEBI" id="CHEBI:456215"/>
    </ligand>
</feature>
<feature type="binding site" evidence="5">
    <location>
        <position position="200"/>
    </location>
    <ligand>
        <name>ATP</name>
        <dbReference type="ChEBI" id="CHEBI:30616"/>
    </ligand>
</feature>
<comment type="subcellular location">
    <subcellularLocation>
        <location evidence="5 7">Cytoplasm</location>
    </subcellularLocation>
</comment>
<dbReference type="EMBL" id="BSNF01000008">
    <property type="protein sequence ID" value="GLQ07762.1"/>
    <property type="molecule type" value="Genomic_DNA"/>
</dbReference>
<organism evidence="9 10">
    <name type="scientific">Sneathiella chinensis</name>
    <dbReference type="NCBI Taxonomy" id="349750"/>
    <lineage>
        <taxon>Bacteria</taxon>
        <taxon>Pseudomonadati</taxon>
        <taxon>Pseudomonadota</taxon>
        <taxon>Alphaproteobacteria</taxon>
        <taxon>Sneathiellales</taxon>
        <taxon>Sneathiellaceae</taxon>
        <taxon>Sneathiella</taxon>
    </lineage>
</organism>
<protein>
    <recommendedName>
        <fullName evidence="5 7">Adenylate kinase</fullName>
        <shortName evidence="5">AK</shortName>
        <ecNumber evidence="5 7">2.7.4.3</ecNumber>
    </recommendedName>
    <alternativeName>
        <fullName evidence="5">ATP-AMP transphosphorylase</fullName>
    </alternativeName>
    <alternativeName>
        <fullName evidence="5">ATP:AMP phosphotransferase</fullName>
    </alternativeName>
    <alternativeName>
        <fullName evidence="5">Adenylate monophosphate kinase</fullName>
    </alternativeName>
</protein>
<dbReference type="InterPro" id="IPR033690">
    <property type="entry name" value="Adenylat_kinase_CS"/>
</dbReference>
<comment type="subunit">
    <text evidence="5 7">Monomer.</text>
</comment>
<reference evidence="9" key="1">
    <citation type="journal article" date="2014" name="Int. J. Syst. Evol. Microbiol.">
        <title>Complete genome of a new Firmicutes species belonging to the dominant human colonic microbiota ('Ruminococcus bicirculans') reveals two chromosomes and a selective capacity to utilize plant glucans.</title>
        <authorList>
            <consortium name="NISC Comparative Sequencing Program"/>
            <person name="Wegmann U."/>
            <person name="Louis P."/>
            <person name="Goesmann A."/>
            <person name="Henrissat B."/>
            <person name="Duncan S.H."/>
            <person name="Flint H.J."/>
        </authorList>
    </citation>
    <scope>NUCLEOTIDE SEQUENCE</scope>
    <source>
        <strain evidence="9">NBRC 103408</strain>
    </source>
</reference>
<dbReference type="NCBIfam" id="NF011105">
    <property type="entry name" value="PRK14532.1"/>
    <property type="match status" value="1"/>
</dbReference>
<dbReference type="PRINTS" id="PR00094">
    <property type="entry name" value="ADENYLTKNASE"/>
</dbReference>
<dbReference type="SUPFAM" id="SSF52540">
    <property type="entry name" value="P-loop containing nucleoside triphosphate hydrolases"/>
    <property type="match status" value="1"/>
</dbReference>
<dbReference type="RefSeq" id="WP_169561810.1">
    <property type="nucleotide sequence ID" value="NZ_BSNF01000008.1"/>
</dbReference>
<evidence type="ECO:0000256" key="2">
    <source>
        <dbReference type="ARBA" id="ARBA00022727"/>
    </source>
</evidence>
<feature type="domain" description="Adenylate kinase active site lid" evidence="8">
    <location>
        <begin position="127"/>
        <end position="163"/>
    </location>
</feature>
<feature type="binding site" evidence="5">
    <location>
        <position position="172"/>
    </location>
    <ligand>
        <name>AMP</name>
        <dbReference type="ChEBI" id="CHEBI:456215"/>
    </ligand>
</feature>
<evidence type="ECO:0000256" key="6">
    <source>
        <dbReference type="RuleBase" id="RU003330"/>
    </source>
</evidence>
<keyword evidence="5" id="KW-0479">Metal-binding</keyword>
<reference evidence="9" key="2">
    <citation type="submission" date="2023-01" db="EMBL/GenBank/DDBJ databases">
        <title>Draft genome sequence of Sneathiella chinensis strain NBRC 103408.</title>
        <authorList>
            <person name="Sun Q."/>
            <person name="Mori K."/>
        </authorList>
    </citation>
    <scope>NUCLEOTIDE SEQUENCE</scope>
    <source>
        <strain evidence="9">NBRC 103408</strain>
    </source>
</reference>
<dbReference type="InterPro" id="IPR000850">
    <property type="entry name" value="Adenylat/UMP-CMP_kin"/>
</dbReference>
<keyword evidence="5" id="KW-0963">Cytoplasm</keyword>
<dbReference type="Proteomes" id="UP001161409">
    <property type="component" value="Unassembled WGS sequence"/>
</dbReference>
<feature type="binding site" evidence="5">
    <location>
        <position position="31"/>
    </location>
    <ligand>
        <name>AMP</name>
        <dbReference type="ChEBI" id="CHEBI:456215"/>
    </ligand>
</feature>
<dbReference type="HAMAP" id="MF_00235">
    <property type="entry name" value="Adenylate_kinase_Adk"/>
    <property type="match status" value="1"/>
</dbReference>
<dbReference type="NCBIfam" id="NF001380">
    <property type="entry name" value="PRK00279.1-2"/>
    <property type="match status" value="1"/>
</dbReference>
<feature type="binding site" evidence="5">
    <location>
        <position position="161"/>
    </location>
    <ligand>
        <name>AMP</name>
        <dbReference type="ChEBI" id="CHEBI:456215"/>
    </ligand>
</feature>
<keyword evidence="5 7" id="KW-0067">ATP-binding</keyword>
<feature type="binding site" evidence="5">
    <location>
        <begin position="10"/>
        <end position="15"/>
    </location>
    <ligand>
        <name>ATP</name>
        <dbReference type="ChEBI" id="CHEBI:30616"/>
    </ligand>
</feature>
<feature type="binding site" evidence="5">
    <location>
        <position position="153"/>
    </location>
    <ligand>
        <name>Zn(2+)</name>
        <dbReference type="ChEBI" id="CHEBI:29105"/>
        <note>structural</note>
    </ligand>
</feature>
<evidence type="ECO:0000256" key="7">
    <source>
        <dbReference type="RuleBase" id="RU003331"/>
    </source>
</evidence>
<comment type="caution">
    <text evidence="5">Lacks conserved residue(s) required for the propagation of feature annotation.</text>
</comment>
<comment type="caution">
    <text evidence="9">The sequence shown here is derived from an EMBL/GenBank/DDBJ whole genome shotgun (WGS) entry which is preliminary data.</text>
</comment>
<comment type="domain">
    <text evidence="5">Consists of three domains, a large central CORE domain and two small peripheral domains, NMPbind and LID, which undergo movements during catalysis. The LID domain closes over the site of phosphoryl transfer upon ATP binding. Assembling and dissambling the active center during each catalytic cycle provides an effective means to prevent ATP hydrolysis. Some bacteria have evolved a zinc-coordinating structure that stabilizes the LID domain.</text>
</comment>
<dbReference type="NCBIfam" id="TIGR01351">
    <property type="entry name" value="adk"/>
    <property type="match status" value="1"/>
</dbReference>
<accession>A0ABQ5U6L6</accession>
<keyword evidence="1 5" id="KW-0808">Transferase</keyword>
<feature type="binding site" evidence="5">
    <location>
        <position position="127"/>
    </location>
    <ligand>
        <name>ATP</name>
        <dbReference type="ChEBI" id="CHEBI:30616"/>
    </ligand>
</feature>
<feature type="region of interest" description="NMP" evidence="5">
    <location>
        <begin position="30"/>
        <end position="59"/>
    </location>
</feature>
<comment type="similarity">
    <text evidence="5 6">Belongs to the adenylate kinase family.</text>
</comment>
<dbReference type="InterPro" id="IPR027417">
    <property type="entry name" value="P-loop_NTPase"/>
</dbReference>
<feature type="binding site" evidence="5">
    <location>
        <position position="130"/>
    </location>
    <ligand>
        <name>Zn(2+)</name>
        <dbReference type="ChEBI" id="CHEBI:29105"/>
        <note>structural</note>
    </ligand>
</feature>
<keyword evidence="3 5" id="KW-0547">Nucleotide-binding</keyword>
<feature type="binding site" evidence="5">
    <location>
        <position position="92"/>
    </location>
    <ligand>
        <name>AMP</name>
        <dbReference type="ChEBI" id="CHEBI:456215"/>
    </ligand>
</feature>
<dbReference type="InterPro" id="IPR006259">
    <property type="entry name" value="Adenyl_kin_sub"/>
</dbReference>
<evidence type="ECO:0000256" key="5">
    <source>
        <dbReference type="HAMAP-Rule" id="MF_00235"/>
    </source>
</evidence>
<comment type="pathway">
    <text evidence="5">Purine metabolism; AMP biosynthesis via salvage pathway; AMP from ADP: step 1/1.</text>
</comment>
<feature type="binding site" evidence="5">
    <location>
        <position position="150"/>
    </location>
    <ligand>
        <name>Zn(2+)</name>
        <dbReference type="ChEBI" id="CHEBI:29105"/>
        <note>structural</note>
    </ligand>
</feature>
<keyword evidence="5" id="KW-0862">Zinc</keyword>
<dbReference type="PANTHER" id="PTHR23359">
    <property type="entry name" value="NUCLEOTIDE KINASE"/>
    <property type="match status" value="1"/>
</dbReference>
<dbReference type="NCBIfam" id="NF011100">
    <property type="entry name" value="PRK14527.1"/>
    <property type="match status" value="1"/>
</dbReference>
<comment type="catalytic activity">
    <reaction evidence="5 7">
        <text>AMP + ATP = 2 ADP</text>
        <dbReference type="Rhea" id="RHEA:12973"/>
        <dbReference type="ChEBI" id="CHEBI:30616"/>
        <dbReference type="ChEBI" id="CHEBI:456215"/>
        <dbReference type="ChEBI" id="CHEBI:456216"/>
        <dbReference type="EC" id="2.7.4.3"/>
    </reaction>
</comment>
<dbReference type="NCBIfam" id="NF001381">
    <property type="entry name" value="PRK00279.1-3"/>
    <property type="match status" value="1"/>
</dbReference>
<evidence type="ECO:0000313" key="9">
    <source>
        <dbReference type="EMBL" id="GLQ07762.1"/>
    </source>
</evidence>
<comment type="function">
    <text evidence="5">Catalyzes the reversible transfer of the terminal phosphate group between ATP and AMP. Plays an important role in cellular energy homeostasis and in adenine nucleotide metabolism.</text>
</comment>
<keyword evidence="2 5" id="KW-0545">Nucleotide biosynthesis</keyword>
<keyword evidence="10" id="KW-1185">Reference proteome</keyword>
<proteinExistence type="inferred from homology"/>
<feature type="binding site" evidence="5">
    <location>
        <position position="133"/>
    </location>
    <ligand>
        <name>Zn(2+)</name>
        <dbReference type="ChEBI" id="CHEBI:29105"/>
        <note>structural</note>
    </ligand>
</feature>
<evidence type="ECO:0000256" key="1">
    <source>
        <dbReference type="ARBA" id="ARBA00022679"/>
    </source>
</evidence>
<dbReference type="Pfam" id="PF00406">
    <property type="entry name" value="ADK"/>
    <property type="match status" value="1"/>
</dbReference>
<gene>
    <name evidence="5 9" type="primary">adk</name>
    <name evidence="9" type="ORF">GCM10007924_29830</name>
</gene>
<dbReference type="Pfam" id="PF05191">
    <property type="entry name" value="ADK_lid"/>
    <property type="match status" value="1"/>
</dbReference>
<dbReference type="CDD" id="cd01428">
    <property type="entry name" value="ADK"/>
    <property type="match status" value="1"/>
</dbReference>
<dbReference type="Gene3D" id="3.40.50.300">
    <property type="entry name" value="P-loop containing nucleotide triphosphate hydrolases"/>
    <property type="match status" value="1"/>
</dbReference>
<feature type="binding site" evidence="5">
    <location>
        <begin position="85"/>
        <end position="88"/>
    </location>
    <ligand>
        <name>AMP</name>
        <dbReference type="ChEBI" id="CHEBI:456215"/>
    </ligand>
</feature>
<dbReference type="GO" id="GO:0016301">
    <property type="term" value="F:kinase activity"/>
    <property type="evidence" value="ECO:0007669"/>
    <property type="project" value="UniProtKB-KW"/>
</dbReference>
<keyword evidence="4 5" id="KW-0418">Kinase</keyword>
<name>A0ABQ5U6L6_9PROT</name>
<dbReference type="PROSITE" id="PS00113">
    <property type="entry name" value="ADENYLATE_KINASE"/>
    <property type="match status" value="1"/>
</dbReference>
<dbReference type="EC" id="2.7.4.3" evidence="5 7"/>